<organism evidence="1 2">
    <name type="scientific">Trichonephila clavipes</name>
    <name type="common">Golden silk orbweaver</name>
    <name type="synonym">Nephila clavipes</name>
    <dbReference type="NCBI Taxonomy" id="2585209"/>
    <lineage>
        <taxon>Eukaryota</taxon>
        <taxon>Metazoa</taxon>
        <taxon>Ecdysozoa</taxon>
        <taxon>Arthropoda</taxon>
        <taxon>Chelicerata</taxon>
        <taxon>Arachnida</taxon>
        <taxon>Araneae</taxon>
        <taxon>Araneomorphae</taxon>
        <taxon>Entelegynae</taxon>
        <taxon>Araneoidea</taxon>
        <taxon>Nephilidae</taxon>
        <taxon>Trichonephila</taxon>
    </lineage>
</organism>
<evidence type="ECO:0000313" key="1">
    <source>
        <dbReference type="EMBL" id="GFY16098.1"/>
    </source>
</evidence>
<name>A0A8X6T0E5_TRICX</name>
<proteinExistence type="predicted"/>
<comment type="caution">
    <text evidence="1">The sequence shown here is derived from an EMBL/GenBank/DDBJ whole genome shotgun (WGS) entry which is preliminary data.</text>
</comment>
<dbReference type="Proteomes" id="UP000887159">
    <property type="component" value="Unassembled WGS sequence"/>
</dbReference>
<dbReference type="EMBL" id="BMAU01021337">
    <property type="protein sequence ID" value="GFY16098.1"/>
    <property type="molecule type" value="Genomic_DNA"/>
</dbReference>
<evidence type="ECO:0000313" key="2">
    <source>
        <dbReference type="Proteomes" id="UP000887159"/>
    </source>
</evidence>
<reference evidence="1" key="1">
    <citation type="submission" date="2020-08" db="EMBL/GenBank/DDBJ databases">
        <title>Multicomponent nature underlies the extraordinary mechanical properties of spider dragline silk.</title>
        <authorList>
            <person name="Kono N."/>
            <person name="Nakamura H."/>
            <person name="Mori M."/>
            <person name="Yoshida Y."/>
            <person name="Ohtoshi R."/>
            <person name="Malay A.D."/>
            <person name="Moran D.A.P."/>
            <person name="Tomita M."/>
            <person name="Numata K."/>
            <person name="Arakawa K."/>
        </authorList>
    </citation>
    <scope>NUCLEOTIDE SEQUENCE</scope>
</reference>
<sequence length="182" mass="21588">MDLLEPNDVVIADTKFLIEQELDKIGYNIDNNLTYYEIPTQLACANLKGDLTGRTLDWFDVLCYKVVEEKATDHVHLKQALTEQFPVVRNRSELETRFYASYQNHNQRPSDFVYELLKIHKQLKLDMVEEKLLDHVISRLEPQLLDYVEVRHPQTTSRPLQIIDKYEEMFLNRRIRGSSQEF</sequence>
<accession>A0A8X6T0E5</accession>
<protein>
    <submittedName>
        <fullName evidence="1">Uncharacterized protein</fullName>
    </submittedName>
</protein>
<gene>
    <name evidence="1" type="primary">NCL1_26994</name>
    <name evidence="1" type="ORF">TNCV_3531011</name>
</gene>
<keyword evidence="2" id="KW-1185">Reference proteome</keyword>
<dbReference type="AlphaFoldDB" id="A0A8X6T0E5"/>